<evidence type="ECO:0000256" key="2">
    <source>
        <dbReference type="ARBA" id="ARBA00009446"/>
    </source>
</evidence>
<evidence type="ECO:0000256" key="4">
    <source>
        <dbReference type="ARBA" id="ARBA00023029"/>
    </source>
</evidence>
<name>A0ABP8V5T0_9GAMM</name>
<dbReference type="PANTHER" id="PTHR11390">
    <property type="entry name" value="PROKARYOTIC DNA TOPOISOMERASE"/>
    <property type="match status" value="1"/>
</dbReference>
<dbReference type="InterPro" id="IPR013825">
    <property type="entry name" value="Topo_IA_cen_sub2"/>
</dbReference>
<evidence type="ECO:0000256" key="6">
    <source>
        <dbReference type="ARBA" id="ARBA00023235"/>
    </source>
</evidence>
<keyword evidence="5" id="KW-0238">DNA-binding</keyword>
<dbReference type="Pfam" id="PF01131">
    <property type="entry name" value="Topoisom_bac"/>
    <property type="match status" value="1"/>
</dbReference>
<evidence type="ECO:0000313" key="13">
    <source>
        <dbReference type="EMBL" id="GAA4651151.1"/>
    </source>
</evidence>
<dbReference type="EMBL" id="BAABFL010000439">
    <property type="protein sequence ID" value="GAA4651151.1"/>
    <property type="molecule type" value="Genomic_DNA"/>
</dbReference>
<feature type="region of interest" description="Disordered" evidence="11">
    <location>
        <begin position="777"/>
        <end position="807"/>
    </location>
</feature>
<dbReference type="InterPro" id="IPR003601">
    <property type="entry name" value="Topo_IA_2"/>
</dbReference>
<organism evidence="13 14">
    <name type="scientific">Kistimonas scapharcae</name>
    <dbReference type="NCBI Taxonomy" id="1036133"/>
    <lineage>
        <taxon>Bacteria</taxon>
        <taxon>Pseudomonadati</taxon>
        <taxon>Pseudomonadota</taxon>
        <taxon>Gammaproteobacteria</taxon>
        <taxon>Oceanospirillales</taxon>
        <taxon>Endozoicomonadaceae</taxon>
        <taxon>Kistimonas</taxon>
    </lineage>
</organism>
<keyword evidence="4" id="KW-0799">Topoisomerase</keyword>
<comment type="catalytic activity">
    <reaction evidence="1">
        <text>ATP-independent breakage of single-stranded DNA, followed by passage and rejoining.</text>
        <dbReference type="EC" id="5.6.2.1"/>
    </reaction>
</comment>
<evidence type="ECO:0000256" key="9">
    <source>
        <dbReference type="ARBA" id="ARBA00032235"/>
    </source>
</evidence>
<comment type="caution">
    <text evidence="13">The sequence shown here is derived from an EMBL/GenBank/DDBJ whole genome shotgun (WGS) entry which is preliminary data.</text>
</comment>
<dbReference type="Gene3D" id="3.40.50.140">
    <property type="match status" value="1"/>
</dbReference>
<keyword evidence="14" id="KW-1185">Reference proteome</keyword>
<dbReference type="InterPro" id="IPR000380">
    <property type="entry name" value="Topo_IA"/>
</dbReference>
<dbReference type="InterPro" id="IPR023405">
    <property type="entry name" value="Topo_IA_core_domain"/>
</dbReference>
<accession>A0ABP8V5T0</accession>
<dbReference type="InterPro" id="IPR013826">
    <property type="entry name" value="Topo_IA_cen_sub3"/>
</dbReference>
<dbReference type="SUPFAM" id="SSF56712">
    <property type="entry name" value="Prokaryotic type I DNA topoisomerase"/>
    <property type="match status" value="1"/>
</dbReference>
<dbReference type="EC" id="5.6.2.1" evidence="3"/>
<evidence type="ECO:0000256" key="10">
    <source>
        <dbReference type="ARBA" id="ARBA00032877"/>
    </source>
</evidence>
<dbReference type="SMART" id="SM00436">
    <property type="entry name" value="TOP1Bc"/>
    <property type="match status" value="1"/>
</dbReference>
<dbReference type="PRINTS" id="PR00417">
    <property type="entry name" value="PRTPISMRASEI"/>
</dbReference>
<dbReference type="Gene3D" id="1.10.460.10">
    <property type="entry name" value="Topoisomerase I, domain 2"/>
    <property type="match status" value="1"/>
</dbReference>
<reference evidence="14" key="1">
    <citation type="journal article" date="2019" name="Int. J. Syst. Evol. Microbiol.">
        <title>The Global Catalogue of Microorganisms (GCM) 10K type strain sequencing project: providing services to taxonomists for standard genome sequencing and annotation.</title>
        <authorList>
            <consortium name="The Broad Institute Genomics Platform"/>
            <consortium name="The Broad Institute Genome Sequencing Center for Infectious Disease"/>
            <person name="Wu L."/>
            <person name="Ma J."/>
        </authorList>
    </citation>
    <scope>NUCLEOTIDE SEQUENCE [LARGE SCALE GENOMIC DNA]</scope>
    <source>
        <strain evidence="14">JCM 17805</strain>
    </source>
</reference>
<dbReference type="Gene3D" id="2.70.20.10">
    <property type="entry name" value="Topoisomerase I, domain 3"/>
    <property type="match status" value="1"/>
</dbReference>
<dbReference type="Gene3D" id="1.10.290.10">
    <property type="entry name" value="Topoisomerase I, domain 4"/>
    <property type="match status" value="1"/>
</dbReference>
<dbReference type="SMART" id="SM00437">
    <property type="entry name" value="TOP1Ac"/>
    <property type="match status" value="1"/>
</dbReference>
<dbReference type="Proteomes" id="UP001500604">
    <property type="component" value="Unassembled WGS sequence"/>
</dbReference>
<dbReference type="SMART" id="SM00493">
    <property type="entry name" value="TOPRIM"/>
    <property type="match status" value="1"/>
</dbReference>
<evidence type="ECO:0000256" key="7">
    <source>
        <dbReference type="ARBA" id="ARBA00030003"/>
    </source>
</evidence>
<dbReference type="PANTHER" id="PTHR11390:SF21">
    <property type="entry name" value="DNA TOPOISOMERASE 3-ALPHA"/>
    <property type="match status" value="1"/>
</dbReference>
<protein>
    <recommendedName>
        <fullName evidence="3">DNA topoisomerase</fullName>
        <ecNumber evidence="3">5.6.2.1</ecNumber>
    </recommendedName>
    <alternativeName>
        <fullName evidence="10">Omega-protein</fullName>
    </alternativeName>
    <alternativeName>
        <fullName evidence="9">Relaxing enzyme</fullName>
    </alternativeName>
    <alternativeName>
        <fullName evidence="7">Swivelase</fullName>
    </alternativeName>
    <alternativeName>
        <fullName evidence="8">Untwisting enzyme</fullName>
    </alternativeName>
</protein>
<evidence type="ECO:0000256" key="8">
    <source>
        <dbReference type="ARBA" id="ARBA00031985"/>
    </source>
</evidence>
<sequence>MTITIIAEKRDQAQQIATAMGWRMQKDLATGTLEGQPVALVWASGHLLEIREPQELKPDASWNNPATLLPIPRQFDLRLTRRSSRGKTPAQYYKVIRDQLRQASEVIVSTDPDREGTAIAWHLLEACRYCGPVRHAWLVDGLDRQAVRNTFARLKGGDEMKSWFRASEARARADWSYQFAVRALTFYARGGAMGPNLGQGGGRESVVSVGRVQTPTLALVVERCREIRNFVPKDHFLINGHFAVSAQLIEARYHPPVTAEIMDVAPVGVTWEPSRRIAKDGDPEPLDTPLFTGEHEVQAFKQRLLQAGDQATVIQNKERNSQRNPPLPCDLAEFQAEMHNVCGMTAAAAQKVLEKLYNDGLVTYPRTEHAELPDSLYAPDERNPVLEHLTQLPEFSRQAQMARDIHDGNHQRYPARKPACFTSKPMEHYGIIPTRKAANLSSMSREAQMAYRIVARRYIQTLWPAASLREQKLAFQVPVTDMLGHAASRFTASRTEVVDPGWMQAFPRRDDEQAEASYQAIVAAQQGMPAPLKQVDTVTRTTRPPAYYTDRTLIKAMKTVGRFVKDPQLRRILRESAGIGTPATRSTILETLLARKFIVRKGSRLESTASGESLVEWLPVWMTSAETTAVWEDYLTRVCELRNDDNLACEKRDRFVYRQIDRLENWLQELQGSLSDKVSVQSRTRFSGSGTPTPKMVAYARSISRQAGVPLPDNALTDRRACSTFIDTHQAQASQNRAPTPKMLGLARKLAQERQLTLSDDITSSFEACRVFIDNQLGNRQQQTSGNKPGQTTRSRQATKQQRKGAR</sequence>
<keyword evidence="6" id="KW-0413">Isomerase</keyword>
<dbReference type="InterPro" id="IPR013497">
    <property type="entry name" value="Topo_IA_cen"/>
</dbReference>
<evidence type="ECO:0000256" key="11">
    <source>
        <dbReference type="SAM" id="MobiDB-lite"/>
    </source>
</evidence>
<comment type="similarity">
    <text evidence="2">Belongs to the type IA topoisomerase family.</text>
</comment>
<evidence type="ECO:0000256" key="1">
    <source>
        <dbReference type="ARBA" id="ARBA00000213"/>
    </source>
</evidence>
<proteinExistence type="inferred from homology"/>
<evidence type="ECO:0000256" key="5">
    <source>
        <dbReference type="ARBA" id="ARBA00023125"/>
    </source>
</evidence>
<evidence type="ECO:0000313" key="14">
    <source>
        <dbReference type="Proteomes" id="UP001500604"/>
    </source>
</evidence>
<dbReference type="InterPro" id="IPR006171">
    <property type="entry name" value="TOPRIM_dom"/>
</dbReference>
<dbReference type="Pfam" id="PF01751">
    <property type="entry name" value="Toprim"/>
    <property type="match status" value="1"/>
</dbReference>
<feature type="domain" description="Topo IA-type catalytic" evidence="12">
    <location>
        <begin position="160"/>
        <end position="660"/>
    </location>
</feature>
<gene>
    <name evidence="13" type="ORF">GCM10023116_34340</name>
</gene>
<dbReference type="InterPro" id="IPR013824">
    <property type="entry name" value="Topo_IA_cen_sub1"/>
</dbReference>
<dbReference type="RefSeq" id="WP_345197470.1">
    <property type="nucleotide sequence ID" value="NZ_BAABFL010000439.1"/>
</dbReference>
<evidence type="ECO:0000256" key="3">
    <source>
        <dbReference type="ARBA" id="ARBA00012891"/>
    </source>
</evidence>
<feature type="compositionally biased region" description="Polar residues" evidence="11">
    <location>
        <begin position="777"/>
        <end position="800"/>
    </location>
</feature>
<dbReference type="InterPro" id="IPR003602">
    <property type="entry name" value="Topo_IA_DNA-bd_dom"/>
</dbReference>
<evidence type="ECO:0000259" key="12">
    <source>
        <dbReference type="PROSITE" id="PS52039"/>
    </source>
</evidence>
<dbReference type="PROSITE" id="PS52039">
    <property type="entry name" value="TOPO_IA_2"/>
    <property type="match status" value="1"/>
</dbReference>